<organism evidence="1 2">
    <name type="scientific">Coccomyxa viridis</name>
    <dbReference type="NCBI Taxonomy" id="1274662"/>
    <lineage>
        <taxon>Eukaryota</taxon>
        <taxon>Viridiplantae</taxon>
        <taxon>Chlorophyta</taxon>
        <taxon>core chlorophytes</taxon>
        <taxon>Trebouxiophyceae</taxon>
        <taxon>Trebouxiophyceae incertae sedis</taxon>
        <taxon>Coccomyxaceae</taxon>
        <taxon>Coccomyxa</taxon>
    </lineage>
</organism>
<protein>
    <submittedName>
        <fullName evidence="1">G10750 protein</fullName>
    </submittedName>
</protein>
<reference evidence="1 2" key="1">
    <citation type="submission" date="2024-06" db="EMBL/GenBank/DDBJ databases">
        <authorList>
            <person name="Kraege A."/>
            <person name="Thomma B."/>
        </authorList>
    </citation>
    <scope>NUCLEOTIDE SEQUENCE [LARGE SCALE GENOMIC DNA]</scope>
</reference>
<keyword evidence="2" id="KW-1185">Reference proteome</keyword>
<dbReference type="InterPro" id="IPR002816">
    <property type="entry name" value="TraB/PrgY/GumN_fam"/>
</dbReference>
<comment type="caution">
    <text evidence="1">The sequence shown here is derived from an EMBL/GenBank/DDBJ whole genome shotgun (WGS) entry which is preliminary data.</text>
</comment>
<gene>
    <name evidence="1" type="primary">g10750</name>
    <name evidence="1" type="ORF">VP750_LOCUS9641</name>
</gene>
<dbReference type="PANTHER" id="PTHR21530">
    <property type="entry name" value="PHEROMONE SHUTDOWN PROTEIN"/>
    <property type="match status" value="1"/>
</dbReference>
<dbReference type="Proteomes" id="UP001497392">
    <property type="component" value="Unassembled WGS sequence"/>
</dbReference>
<dbReference type="Pfam" id="PF01963">
    <property type="entry name" value="TraB_PrgY_gumN"/>
    <property type="match status" value="1"/>
</dbReference>
<proteinExistence type="predicted"/>
<dbReference type="CDD" id="cd14726">
    <property type="entry name" value="TraB_PrgY-like"/>
    <property type="match status" value="1"/>
</dbReference>
<dbReference type="PANTHER" id="PTHR21530:SF5">
    <property type="entry name" value="TRAB FAMILY PROTEIN"/>
    <property type="match status" value="1"/>
</dbReference>
<evidence type="ECO:0000313" key="1">
    <source>
        <dbReference type="EMBL" id="CAL5227735.1"/>
    </source>
</evidence>
<evidence type="ECO:0000313" key="2">
    <source>
        <dbReference type="Proteomes" id="UP001497392"/>
    </source>
</evidence>
<accession>A0ABP1G669</accession>
<name>A0ABP1G669_9CHLO</name>
<sequence>MQPSAERAYSTDVSRASGTQNWLKAPYRYQRRAWSSSLVSPSVAHLSETQTLLRNLDNGAEIFLVGTAHVSRDSADEVRELIHVVRPSTIMVELCKKRADKLRSSPKLPEGEFVKGFVQDLLKQLGKGNSSLPQQIIQLGMQGFYRLLKSWGMDPGLEFKVAMEEAERLPAKLIYGDADQDHTMRRISENFSMQDVWRMLMGGQKIPADVMDLMKGSKSSSSGLAGQVEAMKSRKAAKAMTEYLRTVNPGLAAAMTDERDELMFKRLQQISGRGVGVVGLAHLDGIEQRWRDWQSRDRSRNLAGS</sequence>
<dbReference type="EMBL" id="CAXHTA020000017">
    <property type="protein sequence ID" value="CAL5227735.1"/>
    <property type="molecule type" value="Genomic_DNA"/>
</dbReference>
<dbReference type="InterPro" id="IPR046345">
    <property type="entry name" value="TraB_PrgY-like"/>
</dbReference>